<keyword evidence="1" id="KW-1133">Transmembrane helix</keyword>
<evidence type="ECO:0000313" key="2">
    <source>
        <dbReference type="EMBL" id="CAD8127365.1"/>
    </source>
</evidence>
<sequence length="141" mass="15309">MSFFGKVFLLTALAGYGYLLLSDPILGKQFETKYTNFQQSPLVKQYIPADAFKYVPTILAKQIIGGLLSSSVLLFICGSFVIFPIFGLLLQIAILSNPLFNDDLQTKVECCKIAALIGGLLIWASSNCCKSKATATKAKAD</sequence>
<organism evidence="2 3">
    <name type="scientific">Paramecium sonneborni</name>
    <dbReference type="NCBI Taxonomy" id="65129"/>
    <lineage>
        <taxon>Eukaryota</taxon>
        <taxon>Sar</taxon>
        <taxon>Alveolata</taxon>
        <taxon>Ciliophora</taxon>
        <taxon>Intramacronucleata</taxon>
        <taxon>Oligohymenophorea</taxon>
        <taxon>Peniculida</taxon>
        <taxon>Parameciidae</taxon>
        <taxon>Paramecium</taxon>
    </lineage>
</organism>
<dbReference type="EMBL" id="CAJJDN010000176">
    <property type="protein sequence ID" value="CAD8127365.1"/>
    <property type="molecule type" value="Genomic_DNA"/>
</dbReference>
<reference evidence="2" key="1">
    <citation type="submission" date="2021-01" db="EMBL/GenBank/DDBJ databases">
        <authorList>
            <consortium name="Genoscope - CEA"/>
            <person name="William W."/>
        </authorList>
    </citation>
    <scope>NUCLEOTIDE SEQUENCE</scope>
</reference>
<dbReference type="AlphaFoldDB" id="A0A8S1RKU9"/>
<evidence type="ECO:0000256" key="1">
    <source>
        <dbReference type="SAM" id="Phobius"/>
    </source>
</evidence>
<proteinExistence type="predicted"/>
<gene>
    <name evidence="2" type="ORF">PSON_ATCC_30995.1.T1760014</name>
</gene>
<accession>A0A8S1RKU9</accession>
<dbReference type="Proteomes" id="UP000692954">
    <property type="component" value="Unassembled WGS sequence"/>
</dbReference>
<comment type="caution">
    <text evidence="2">The sequence shown here is derived from an EMBL/GenBank/DDBJ whole genome shotgun (WGS) entry which is preliminary data.</text>
</comment>
<dbReference type="OrthoDB" id="304631at2759"/>
<evidence type="ECO:0000313" key="3">
    <source>
        <dbReference type="Proteomes" id="UP000692954"/>
    </source>
</evidence>
<keyword evidence="3" id="KW-1185">Reference proteome</keyword>
<feature type="transmembrane region" description="Helical" evidence="1">
    <location>
        <begin position="63"/>
        <end position="90"/>
    </location>
</feature>
<protein>
    <submittedName>
        <fullName evidence="2">Uncharacterized protein</fullName>
    </submittedName>
</protein>
<name>A0A8S1RKU9_9CILI</name>
<keyword evidence="1" id="KW-0812">Transmembrane</keyword>
<keyword evidence="1" id="KW-0472">Membrane</keyword>